<evidence type="ECO:0000313" key="3">
    <source>
        <dbReference type="Proteomes" id="UP000183371"/>
    </source>
</evidence>
<dbReference type="AlphaFoldDB" id="A0A1I6Y804"/>
<proteinExistence type="predicted"/>
<protein>
    <submittedName>
        <fullName evidence="2">Uncharacterized protein</fullName>
    </submittedName>
</protein>
<gene>
    <name evidence="2" type="ORF">SAMN05444141_101699</name>
</gene>
<reference evidence="3" key="1">
    <citation type="submission" date="2016-10" db="EMBL/GenBank/DDBJ databases">
        <authorList>
            <person name="Varghese N."/>
            <person name="Submissions S."/>
        </authorList>
    </citation>
    <scope>NUCLEOTIDE SEQUENCE [LARGE SCALE GENOMIC DNA]</scope>
    <source>
        <strain evidence="3">DSM 17465</strain>
    </source>
</reference>
<keyword evidence="3" id="KW-1185">Reference proteome</keyword>
<organism evidence="2 3">
    <name type="scientific">Pseudovibrio denitrificans</name>
    <dbReference type="NCBI Taxonomy" id="258256"/>
    <lineage>
        <taxon>Bacteria</taxon>
        <taxon>Pseudomonadati</taxon>
        <taxon>Pseudomonadota</taxon>
        <taxon>Alphaproteobacteria</taxon>
        <taxon>Hyphomicrobiales</taxon>
        <taxon>Stappiaceae</taxon>
        <taxon>Pseudovibrio</taxon>
    </lineage>
</organism>
<feature type="region of interest" description="Disordered" evidence="1">
    <location>
        <begin position="26"/>
        <end position="45"/>
    </location>
</feature>
<sequence>MRNQAVLSKMKAISYHFAKLAIWTDQIGKTKPPGEQTPGGSETDS</sequence>
<evidence type="ECO:0000313" key="2">
    <source>
        <dbReference type="EMBL" id="SFT46655.1"/>
    </source>
</evidence>
<accession>A0A1I6Y804</accession>
<dbReference type="EMBL" id="FPBD01000001">
    <property type="protein sequence ID" value="SFT46655.1"/>
    <property type="molecule type" value="Genomic_DNA"/>
</dbReference>
<name>A0A1I6Y804_9HYPH</name>
<dbReference type="Proteomes" id="UP000183371">
    <property type="component" value="Unassembled WGS sequence"/>
</dbReference>
<evidence type="ECO:0000256" key="1">
    <source>
        <dbReference type="SAM" id="MobiDB-lite"/>
    </source>
</evidence>